<dbReference type="SUPFAM" id="SSF52833">
    <property type="entry name" value="Thioredoxin-like"/>
    <property type="match status" value="1"/>
</dbReference>
<dbReference type="InterPro" id="IPR036249">
    <property type="entry name" value="Thioredoxin-like_sf"/>
</dbReference>
<dbReference type="NCBIfam" id="TIGR01958">
    <property type="entry name" value="nuoE_fam"/>
    <property type="match status" value="1"/>
</dbReference>
<comment type="cofactor">
    <cofactor evidence="8">
        <name>[2Fe-2S] cluster</name>
        <dbReference type="ChEBI" id="CHEBI:190135"/>
    </cofactor>
    <text evidence="8">Binds 1 [2Fe-2S] cluster.</text>
</comment>
<dbReference type="GO" id="GO:0003954">
    <property type="term" value="F:NADH dehydrogenase activity"/>
    <property type="evidence" value="ECO:0007669"/>
    <property type="project" value="TreeGrafter"/>
</dbReference>
<accession>A0A3T0N8P0</accession>
<feature type="binding site" evidence="8">
    <location>
        <position position="77"/>
    </location>
    <ligand>
        <name>[2Fe-2S] cluster</name>
        <dbReference type="ChEBI" id="CHEBI:190135"/>
    </ligand>
</feature>
<dbReference type="KEGG" id="sedi:EBB79_05215"/>
<evidence type="ECO:0000256" key="4">
    <source>
        <dbReference type="ARBA" id="ARBA00023004"/>
    </source>
</evidence>
<keyword evidence="2 8" id="KW-0001">2Fe-2S</keyword>
<dbReference type="InterPro" id="IPR002023">
    <property type="entry name" value="NuoE-like"/>
</dbReference>
<feature type="binding site" evidence="8">
    <location>
        <position position="82"/>
    </location>
    <ligand>
        <name>[2Fe-2S] cluster</name>
        <dbReference type="ChEBI" id="CHEBI:190135"/>
    </ligand>
</feature>
<evidence type="ECO:0000256" key="3">
    <source>
        <dbReference type="ARBA" id="ARBA00022723"/>
    </source>
</evidence>
<dbReference type="PANTHER" id="PTHR10371:SF3">
    <property type="entry name" value="NADH DEHYDROGENASE [UBIQUINONE] FLAVOPROTEIN 2, MITOCHONDRIAL"/>
    <property type="match status" value="1"/>
</dbReference>
<keyword evidence="4 8" id="KW-0408">Iron</keyword>
<dbReference type="FunFam" id="1.10.10.1590:FF:000001">
    <property type="entry name" value="NADH-quinone oxidoreductase subunit E"/>
    <property type="match status" value="1"/>
</dbReference>
<evidence type="ECO:0000256" key="7">
    <source>
        <dbReference type="ARBA" id="ARBA00047712"/>
    </source>
</evidence>
<comment type="catalytic activity">
    <reaction evidence="7">
        <text>a quinone + NADH + 5 H(+)(in) = a quinol + NAD(+) + 4 H(+)(out)</text>
        <dbReference type="Rhea" id="RHEA:57888"/>
        <dbReference type="ChEBI" id="CHEBI:15378"/>
        <dbReference type="ChEBI" id="CHEBI:24646"/>
        <dbReference type="ChEBI" id="CHEBI:57540"/>
        <dbReference type="ChEBI" id="CHEBI:57945"/>
        <dbReference type="ChEBI" id="CHEBI:132124"/>
    </reaction>
</comment>
<evidence type="ECO:0000313" key="10">
    <source>
        <dbReference type="Proteomes" id="UP000283063"/>
    </source>
</evidence>
<keyword evidence="3 8" id="KW-0479">Metal-binding</keyword>
<feature type="binding site" evidence="8">
    <location>
        <position position="118"/>
    </location>
    <ligand>
        <name>[2Fe-2S] cluster</name>
        <dbReference type="ChEBI" id="CHEBI:190135"/>
    </ligand>
</feature>
<dbReference type="PIRSF" id="PIRSF000216">
    <property type="entry name" value="NADH_DH_24kDa"/>
    <property type="match status" value="1"/>
</dbReference>
<evidence type="ECO:0000256" key="8">
    <source>
        <dbReference type="PIRSR" id="PIRSR000216-1"/>
    </source>
</evidence>
<dbReference type="PANTHER" id="PTHR10371">
    <property type="entry name" value="NADH DEHYDROGENASE UBIQUINONE FLAVOPROTEIN 2, MITOCHONDRIAL"/>
    <property type="match status" value="1"/>
</dbReference>
<dbReference type="Gene3D" id="1.10.10.1590">
    <property type="entry name" value="NADH-quinone oxidoreductase subunit E"/>
    <property type="match status" value="1"/>
</dbReference>
<dbReference type="Pfam" id="PF01257">
    <property type="entry name" value="2Fe-2S_thioredx"/>
    <property type="match status" value="1"/>
</dbReference>
<sequence>MDLAPEVQTIMARYPTSRSAIMPVLELAQQKYGVVDGDVYQTVAELLDVPEIWVFEVASFYTLFDRTVTGRHHIRLCTNLSCQLRGSDALLIHLQRRLDVESGGTTRDGIFTLSAVECLGACEVAPVLMVDRQYIGDLTVEKLDALLASLADQPAEEMS</sequence>
<dbReference type="Gene3D" id="3.40.30.10">
    <property type="entry name" value="Glutaredoxin"/>
    <property type="match status" value="1"/>
</dbReference>
<dbReference type="PROSITE" id="PS01099">
    <property type="entry name" value="COMPLEX1_24K"/>
    <property type="match status" value="1"/>
</dbReference>
<feature type="binding site" evidence="8">
    <location>
        <position position="122"/>
    </location>
    <ligand>
        <name>[2Fe-2S] cluster</name>
        <dbReference type="ChEBI" id="CHEBI:190135"/>
    </ligand>
</feature>
<dbReference type="Proteomes" id="UP000283063">
    <property type="component" value="Chromosome"/>
</dbReference>
<keyword evidence="10" id="KW-1185">Reference proteome</keyword>
<dbReference type="CDD" id="cd03064">
    <property type="entry name" value="TRX_Fd_NuoE"/>
    <property type="match status" value="1"/>
</dbReference>
<reference evidence="9 10" key="1">
    <citation type="submission" date="2018-10" db="EMBL/GenBank/DDBJ databases">
        <title>Parasedimentitalea marina sp. nov., a psychrophilic bacterium isolated from deep seawater of the New Britain Trench.</title>
        <authorList>
            <person name="Cao J."/>
        </authorList>
    </citation>
    <scope>NUCLEOTIDE SEQUENCE [LARGE SCALE GENOMIC DNA]</scope>
    <source>
        <strain evidence="9 10">W43</strain>
    </source>
</reference>
<dbReference type="GO" id="GO:0046872">
    <property type="term" value="F:metal ion binding"/>
    <property type="evidence" value="ECO:0007669"/>
    <property type="project" value="UniProtKB-KW"/>
</dbReference>
<dbReference type="InterPro" id="IPR042128">
    <property type="entry name" value="NuoE_dom"/>
</dbReference>
<keyword evidence="5 8" id="KW-0411">Iron-sulfur</keyword>
<protein>
    <submittedName>
        <fullName evidence="9">NAD(P)H-dependent oxidoreductase subunit E</fullName>
    </submittedName>
</protein>
<evidence type="ECO:0000313" key="9">
    <source>
        <dbReference type="EMBL" id="AZV80325.1"/>
    </source>
</evidence>
<evidence type="ECO:0000256" key="5">
    <source>
        <dbReference type="ARBA" id="ARBA00023014"/>
    </source>
</evidence>
<dbReference type="GO" id="GO:0051537">
    <property type="term" value="F:2 iron, 2 sulfur cluster binding"/>
    <property type="evidence" value="ECO:0007669"/>
    <property type="project" value="UniProtKB-KW"/>
</dbReference>
<comment type="cofactor">
    <cofactor evidence="6">
        <name>[2Fe-2S] cluster</name>
        <dbReference type="ChEBI" id="CHEBI:190135"/>
    </cofactor>
</comment>
<dbReference type="InterPro" id="IPR041921">
    <property type="entry name" value="NuoE_N"/>
</dbReference>
<dbReference type="OrthoDB" id="9807941at2"/>
<name>A0A3T0N8P0_9RHOB</name>
<organism evidence="9 10">
    <name type="scientific">Parasedimentitalea marina</name>
    <dbReference type="NCBI Taxonomy" id="2483033"/>
    <lineage>
        <taxon>Bacteria</taxon>
        <taxon>Pseudomonadati</taxon>
        <taxon>Pseudomonadota</taxon>
        <taxon>Alphaproteobacteria</taxon>
        <taxon>Rhodobacterales</taxon>
        <taxon>Paracoccaceae</taxon>
        <taxon>Parasedimentitalea</taxon>
    </lineage>
</organism>
<evidence type="ECO:0000256" key="1">
    <source>
        <dbReference type="ARBA" id="ARBA00010643"/>
    </source>
</evidence>
<dbReference type="EMBL" id="CP033219">
    <property type="protein sequence ID" value="AZV80325.1"/>
    <property type="molecule type" value="Genomic_DNA"/>
</dbReference>
<evidence type="ECO:0000256" key="2">
    <source>
        <dbReference type="ARBA" id="ARBA00022714"/>
    </source>
</evidence>
<comment type="similarity">
    <text evidence="1">Belongs to the complex I 24 kDa subunit family.</text>
</comment>
<proteinExistence type="inferred from homology"/>
<evidence type="ECO:0000256" key="6">
    <source>
        <dbReference type="ARBA" id="ARBA00034078"/>
    </source>
</evidence>
<gene>
    <name evidence="9" type="ORF">EBB79_05215</name>
</gene>
<dbReference type="AlphaFoldDB" id="A0A3T0N8P0"/>